<protein>
    <submittedName>
        <fullName evidence="4">Type II toxin-antitoxin system PemK/MazF family toxin</fullName>
    </submittedName>
</protein>
<reference evidence="4 5" key="1">
    <citation type="submission" date="2020-07" db="EMBL/GenBank/DDBJ databases">
        <title>Description of Limosilactobacillus balticus sp. nov., Limosilactobacillus agrestis sp. nov., Limosilactobacillus albertensis sp. nov., Limosilactobacillus rudii sp. nov., Limosilactobacillus fastidiosus sp. nov., five novel Limosilactobacillus species isolated from the vertebrate gastrointestinal tract, and proposal of 6 subspecies of Limosilactobacillus reuteri adapted to the gastrointestinal tract of specific vertebrate hosts.</title>
        <authorList>
            <person name="Li F."/>
            <person name="Cheng C."/>
            <person name="Zheng J."/>
            <person name="Quevedo R.M."/>
            <person name="Li J."/>
            <person name="Roos S."/>
            <person name="Gaenzle M.G."/>
            <person name="Walter J."/>
        </authorList>
    </citation>
    <scope>NUCLEOTIDE SEQUENCE [LARGE SCALE GENOMIC DNA]</scope>
    <source>
        <strain evidence="4 5">STM2_1</strain>
    </source>
</reference>
<name>A0A7W3UJJ5_9LACO</name>
<comment type="caution">
    <text evidence="4">The sequence shown here is derived from an EMBL/GenBank/DDBJ whole genome shotgun (WGS) entry which is preliminary data.</text>
</comment>
<evidence type="ECO:0000256" key="3">
    <source>
        <dbReference type="SAM" id="Coils"/>
    </source>
</evidence>
<dbReference type="Gene3D" id="2.30.30.110">
    <property type="match status" value="1"/>
</dbReference>
<feature type="coiled-coil region" evidence="3">
    <location>
        <begin position="85"/>
        <end position="126"/>
    </location>
</feature>
<evidence type="ECO:0000256" key="1">
    <source>
        <dbReference type="ARBA" id="ARBA00007521"/>
    </source>
</evidence>
<keyword evidence="2" id="KW-1277">Toxin-antitoxin system</keyword>
<accession>A0A7W3UJJ5</accession>
<keyword evidence="5" id="KW-1185">Reference proteome</keyword>
<dbReference type="EMBL" id="JACIVA010000030">
    <property type="protein sequence ID" value="MBB1096742.1"/>
    <property type="molecule type" value="Genomic_DNA"/>
</dbReference>
<keyword evidence="3" id="KW-0175">Coiled coil</keyword>
<comment type="similarity">
    <text evidence="1">Belongs to the PemK/MazF family.</text>
</comment>
<proteinExistence type="inferred from homology"/>
<evidence type="ECO:0000313" key="4">
    <source>
        <dbReference type="EMBL" id="MBB1096742.1"/>
    </source>
</evidence>
<evidence type="ECO:0000313" key="5">
    <source>
        <dbReference type="Proteomes" id="UP000517106"/>
    </source>
</evidence>
<dbReference type="InterPro" id="IPR011067">
    <property type="entry name" value="Plasmid_toxin/cell-grow_inhib"/>
</dbReference>
<organism evidence="4 5">
    <name type="scientific">Limosilactobacillus rudii</name>
    <dbReference type="NCBI Taxonomy" id="2759755"/>
    <lineage>
        <taxon>Bacteria</taxon>
        <taxon>Bacillati</taxon>
        <taxon>Bacillota</taxon>
        <taxon>Bacilli</taxon>
        <taxon>Lactobacillales</taxon>
        <taxon>Lactobacillaceae</taxon>
        <taxon>Limosilactobacillus</taxon>
    </lineage>
</organism>
<dbReference type="SUPFAM" id="SSF50118">
    <property type="entry name" value="Cell growth inhibitor/plasmid maintenance toxic component"/>
    <property type="match status" value="1"/>
</dbReference>
<dbReference type="InterPro" id="IPR003477">
    <property type="entry name" value="PemK-like"/>
</dbReference>
<dbReference type="RefSeq" id="WP_182595402.1">
    <property type="nucleotide sequence ID" value="NZ_JACIVB010000033.1"/>
</dbReference>
<evidence type="ECO:0000256" key="2">
    <source>
        <dbReference type="ARBA" id="ARBA00022649"/>
    </source>
</evidence>
<dbReference type="AlphaFoldDB" id="A0A7W3UJJ5"/>
<sequence length="187" mass="21745">MILLISIKKKLITNLPKRYYYYRRGTVIRVNFGTNLGSEFSNIHFAIVLDKKDSPNKKTLTVLPLTSKQNSNRFSLGREVFSQTTTILNAQMESLSNRLKKASKENKLANQERKNLQNDFNDLQKVVNTFKAYDKNSYVRVSDITTISKLRIERINKYDPSGKIRLSSQQMALISRELLKLYLNKFD</sequence>
<dbReference type="GO" id="GO:0003677">
    <property type="term" value="F:DNA binding"/>
    <property type="evidence" value="ECO:0007669"/>
    <property type="project" value="InterPro"/>
</dbReference>
<gene>
    <name evidence="4" type="ORF">H5S09_02065</name>
</gene>
<dbReference type="Proteomes" id="UP000517106">
    <property type="component" value="Unassembled WGS sequence"/>
</dbReference>
<dbReference type="Pfam" id="PF02452">
    <property type="entry name" value="PemK_toxin"/>
    <property type="match status" value="1"/>
</dbReference>